<comment type="subunit">
    <text evidence="10">Probably a homodimer.</text>
</comment>
<dbReference type="InterPro" id="IPR036888">
    <property type="entry name" value="DNA_integrity_DisA_N_sf"/>
</dbReference>
<keyword evidence="6 10" id="KW-0547">Nucleotide-binding</keyword>
<dbReference type="STRING" id="1123382.SAMN02745221_00787"/>
<dbReference type="PANTHER" id="PTHR34185:SF1">
    <property type="entry name" value="DIADENYLATE CYCLASE"/>
    <property type="match status" value="1"/>
</dbReference>
<name>A0A1M5LY43_9FIRM</name>
<dbReference type="Pfam" id="PF19293">
    <property type="entry name" value="CdaA_N"/>
    <property type="match status" value="1"/>
</dbReference>
<evidence type="ECO:0000313" key="12">
    <source>
        <dbReference type="EMBL" id="SHG69850.1"/>
    </source>
</evidence>
<dbReference type="GO" id="GO:0006171">
    <property type="term" value="P:cAMP biosynthetic process"/>
    <property type="evidence" value="ECO:0007669"/>
    <property type="project" value="InterPro"/>
</dbReference>
<dbReference type="PIRSF" id="PIRSF004793">
    <property type="entry name" value="UCP004793"/>
    <property type="match status" value="1"/>
</dbReference>
<dbReference type="EMBL" id="FQWY01000009">
    <property type="protein sequence ID" value="SHG69850.1"/>
    <property type="molecule type" value="Genomic_DNA"/>
</dbReference>
<comment type="catalytic activity">
    <reaction evidence="1 10">
        <text>2 ATP = 3',3'-c-di-AMP + 2 diphosphate</text>
        <dbReference type="Rhea" id="RHEA:35655"/>
        <dbReference type="ChEBI" id="CHEBI:30616"/>
        <dbReference type="ChEBI" id="CHEBI:33019"/>
        <dbReference type="ChEBI" id="CHEBI:71500"/>
        <dbReference type="EC" id="2.7.7.85"/>
    </reaction>
</comment>
<dbReference type="GO" id="GO:0106408">
    <property type="term" value="F:diadenylate cyclase activity"/>
    <property type="evidence" value="ECO:0007669"/>
    <property type="project" value="UniProtKB-EC"/>
</dbReference>
<gene>
    <name evidence="10" type="primary">dacA</name>
    <name evidence="12" type="ORF">SAMN02745221_00787</name>
</gene>
<evidence type="ECO:0000256" key="10">
    <source>
        <dbReference type="HAMAP-Rule" id="MF_01499"/>
    </source>
</evidence>
<evidence type="ECO:0000256" key="6">
    <source>
        <dbReference type="ARBA" id="ARBA00022741"/>
    </source>
</evidence>
<dbReference type="FunFam" id="3.40.1700.10:FF:000002">
    <property type="entry name" value="Diadenylate cyclase"/>
    <property type="match status" value="1"/>
</dbReference>
<dbReference type="SUPFAM" id="SSF143597">
    <property type="entry name" value="YojJ-like"/>
    <property type="match status" value="1"/>
</dbReference>
<evidence type="ECO:0000256" key="4">
    <source>
        <dbReference type="ARBA" id="ARBA00022692"/>
    </source>
</evidence>
<dbReference type="Proteomes" id="UP000242329">
    <property type="component" value="Unassembled WGS sequence"/>
</dbReference>
<feature type="transmembrane region" description="Helical" evidence="10">
    <location>
        <begin position="12"/>
        <end position="33"/>
    </location>
</feature>
<dbReference type="InterPro" id="IPR050338">
    <property type="entry name" value="DisA"/>
</dbReference>
<feature type="transmembrane region" description="Helical" evidence="10">
    <location>
        <begin position="69"/>
        <end position="86"/>
    </location>
</feature>
<accession>A0A1M5LY43</accession>
<proteinExistence type="inferred from homology"/>
<dbReference type="GO" id="GO:0005524">
    <property type="term" value="F:ATP binding"/>
    <property type="evidence" value="ECO:0007669"/>
    <property type="project" value="UniProtKB-UniRule"/>
</dbReference>
<evidence type="ECO:0000256" key="2">
    <source>
        <dbReference type="ARBA" id="ARBA00022475"/>
    </source>
</evidence>
<dbReference type="InterPro" id="IPR034701">
    <property type="entry name" value="CdaA"/>
</dbReference>
<comment type="caution">
    <text evidence="10">Lacks conserved residue(s) required for the propagation of feature annotation.</text>
</comment>
<evidence type="ECO:0000256" key="5">
    <source>
        <dbReference type="ARBA" id="ARBA00022695"/>
    </source>
</evidence>
<dbReference type="InterPro" id="IPR014046">
    <property type="entry name" value="C-di-AMP_synthase"/>
</dbReference>
<comment type="similarity">
    <text evidence="10">Belongs to the adenylate cyclase family. DacA/CdaA subfamily.</text>
</comment>
<comment type="function">
    <text evidence="10">Catalyzes the condensation of 2 ATP molecules into cyclic di-AMP (c-di-AMP), a second messenger used to regulate differing processes in different bacteria.</text>
</comment>
<dbReference type="InterPro" id="IPR003390">
    <property type="entry name" value="DNA_integrity_scan_DisA_N"/>
</dbReference>
<evidence type="ECO:0000256" key="7">
    <source>
        <dbReference type="ARBA" id="ARBA00022840"/>
    </source>
</evidence>
<protein>
    <recommendedName>
        <fullName evidence="10">Diadenylate cyclase</fullName>
        <shortName evidence="10">DAC</shortName>
        <ecNumber evidence="10">2.7.7.85</ecNumber>
    </recommendedName>
    <alternativeName>
        <fullName evidence="10">Cyclic-di-AMP synthase</fullName>
        <shortName evidence="10">c-di-AMP synthase</shortName>
    </alternativeName>
</protein>
<keyword evidence="5 10" id="KW-0548">Nucleotidyltransferase</keyword>
<dbReference type="PROSITE" id="PS51794">
    <property type="entry name" value="DAC"/>
    <property type="match status" value="1"/>
</dbReference>
<feature type="transmembrane region" description="Helical" evidence="10">
    <location>
        <begin position="45"/>
        <end position="63"/>
    </location>
</feature>
<evidence type="ECO:0000256" key="3">
    <source>
        <dbReference type="ARBA" id="ARBA00022679"/>
    </source>
</evidence>
<keyword evidence="7 10" id="KW-0067">ATP-binding</keyword>
<dbReference type="Pfam" id="PF02457">
    <property type="entry name" value="DAC"/>
    <property type="match status" value="1"/>
</dbReference>
<keyword evidence="2 10" id="KW-1003">Cell membrane</keyword>
<keyword evidence="8 10" id="KW-1133">Transmembrane helix</keyword>
<dbReference type="PANTHER" id="PTHR34185">
    <property type="entry name" value="DIADENYLATE CYCLASE"/>
    <property type="match status" value="1"/>
</dbReference>
<dbReference type="Gene3D" id="3.40.1700.10">
    <property type="entry name" value="DNA integrity scanning protein, DisA, N-terminal domain"/>
    <property type="match status" value="1"/>
</dbReference>
<dbReference type="AlphaFoldDB" id="A0A1M5LY43"/>
<keyword evidence="4 10" id="KW-0812">Transmembrane</keyword>
<evidence type="ECO:0000259" key="11">
    <source>
        <dbReference type="PROSITE" id="PS51794"/>
    </source>
</evidence>
<dbReference type="EC" id="2.7.7.85" evidence="10"/>
<dbReference type="RefSeq" id="WP_242938997.1">
    <property type="nucleotide sequence ID" value="NZ_FQWY01000009.1"/>
</dbReference>
<keyword evidence="9 10" id="KW-0472">Membrane</keyword>
<evidence type="ECO:0000256" key="9">
    <source>
        <dbReference type="ARBA" id="ARBA00023136"/>
    </source>
</evidence>
<dbReference type="InterPro" id="IPR045585">
    <property type="entry name" value="CdaA_N"/>
</dbReference>
<organism evidence="12 13">
    <name type="scientific">Thermosyntropha lipolytica DSM 11003</name>
    <dbReference type="NCBI Taxonomy" id="1123382"/>
    <lineage>
        <taxon>Bacteria</taxon>
        <taxon>Bacillati</taxon>
        <taxon>Bacillota</taxon>
        <taxon>Clostridia</taxon>
        <taxon>Eubacteriales</taxon>
        <taxon>Syntrophomonadaceae</taxon>
        <taxon>Thermosyntropha</taxon>
    </lineage>
</organism>
<keyword evidence="13" id="KW-1185">Reference proteome</keyword>
<evidence type="ECO:0000256" key="8">
    <source>
        <dbReference type="ARBA" id="ARBA00022989"/>
    </source>
</evidence>
<dbReference type="NCBIfam" id="TIGR00159">
    <property type="entry name" value="diadenylate cyclase CdaA"/>
    <property type="match status" value="1"/>
</dbReference>
<dbReference type="HAMAP" id="MF_01499">
    <property type="entry name" value="DacA"/>
    <property type="match status" value="1"/>
</dbReference>
<evidence type="ECO:0000256" key="1">
    <source>
        <dbReference type="ARBA" id="ARBA00000877"/>
    </source>
</evidence>
<evidence type="ECO:0000313" key="13">
    <source>
        <dbReference type="Proteomes" id="UP000242329"/>
    </source>
</evidence>
<feature type="domain" description="DAC" evidence="11">
    <location>
        <begin position="87"/>
        <end position="248"/>
    </location>
</feature>
<keyword evidence="3 10" id="KW-0808">Transferase</keyword>
<reference evidence="13" key="1">
    <citation type="submission" date="2016-11" db="EMBL/GenBank/DDBJ databases">
        <authorList>
            <person name="Varghese N."/>
            <person name="Submissions S."/>
        </authorList>
    </citation>
    <scope>NUCLEOTIDE SEQUENCE [LARGE SCALE GENOMIC DNA]</scope>
    <source>
        <strain evidence="13">DSM 11003</strain>
    </source>
</reference>
<dbReference type="GO" id="GO:0004016">
    <property type="term" value="F:adenylate cyclase activity"/>
    <property type="evidence" value="ECO:0007669"/>
    <property type="project" value="UniProtKB-UniRule"/>
</dbReference>
<sequence length="284" mass="31683">MDLSFLSGVFASPFNIVKSLLDIAIVAYIFYQILKLIKGTRAEQLLKGLVLLLIFSALARFLRLDVVNWLLSKLWLVFAITLPIVFQPELRRLLEQIGRGSFLTSSRFVSGADEYRKLIDEICNAVYSLGQMRTGALIIITRETGIGEYIESGVTLDAVVSKSLLMNIFFPNAPLHDGAVVISEGRIYKAGCFLPLSDNPFVDKELGTRHRAALGISEVSDVIAIVVSEETGAVSVAREGELKRFLKQDDLRSLLEKELVPRDSLKAAFYRGWLGEDDAKRQER</sequence>